<comment type="caution">
    <text evidence="2">The sequence shown here is derived from an EMBL/GenBank/DDBJ whole genome shotgun (WGS) entry which is preliminary data.</text>
</comment>
<feature type="region of interest" description="Disordered" evidence="1">
    <location>
        <begin position="1"/>
        <end position="53"/>
    </location>
</feature>
<sequence>MEARVWVSKEQNDIVRSSATASRASSRRRLGSQGRRGEGDRKARLEEATSQGR</sequence>
<dbReference type="AlphaFoldDB" id="A0A2P6RJG5"/>
<dbReference type="EMBL" id="PDCK01000040">
    <property type="protein sequence ID" value="PRQ46541.1"/>
    <property type="molecule type" value="Genomic_DNA"/>
</dbReference>
<keyword evidence="3" id="KW-1185">Reference proteome</keyword>
<evidence type="ECO:0000313" key="2">
    <source>
        <dbReference type="EMBL" id="PRQ46541.1"/>
    </source>
</evidence>
<reference evidence="2 3" key="1">
    <citation type="journal article" date="2018" name="Nat. Genet.">
        <title>The Rosa genome provides new insights in the design of modern roses.</title>
        <authorList>
            <person name="Bendahmane M."/>
        </authorList>
    </citation>
    <scope>NUCLEOTIDE SEQUENCE [LARGE SCALE GENOMIC DNA]</scope>
    <source>
        <strain evidence="3">cv. Old Blush</strain>
    </source>
</reference>
<evidence type="ECO:0000256" key="1">
    <source>
        <dbReference type="SAM" id="MobiDB-lite"/>
    </source>
</evidence>
<protein>
    <submittedName>
        <fullName evidence="2">Uncharacterized protein</fullName>
    </submittedName>
</protein>
<name>A0A2P6RJG5_ROSCH</name>
<evidence type="ECO:0000313" key="3">
    <source>
        <dbReference type="Proteomes" id="UP000238479"/>
    </source>
</evidence>
<dbReference type="Gramene" id="PRQ46541">
    <property type="protein sequence ID" value="PRQ46541"/>
    <property type="gene ID" value="RchiOBHm_Chr2g0090161"/>
</dbReference>
<gene>
    <name evidence="2" type="ORF">RchiOBHm_Chr2g0090161</name>
</gene>
<accession>A0A2P6RJG5</accession>
<proteinExistence type="predicted"/>
<organism evidence="2 3">
    <name type="scientific">Rosa chinensis</name>
    <name type="common">China rose</name>
    <dbReference type="NCBI Taxonomy" id="74649"/>
    <lineage>
        <taxon>Eukaryota</taxon>
        <taxon>Viridiplantae</taxon>
        <taxon>Streptophyta</taxon>
        <taxon>Embryophyta</taxon>
        <taxon>Tracheophyta</taxon>
        <taxon>Spermatophyta</taxon>
        <taxon>Magnoliopsida</taxon>
        <taxon>eudicotyledons</taxon>
        <taxon>Gunneridae</taxon>
        <taxon>Pentapetalae</taxon>
        <taxon>rosids</taxon>
        <taxon>fabids</taxon>
        <taxon>Rosales</taxon>
        <taxon>Rosaceae</taxon>
        <taxon>Rosoideae</taxon>
        <taxon>Rosoideae incertae sedis</taxon>
        <taxon>Rosa</taxon>
    </lineage>
</organism>
<dbReference type="Proteomes" id="UP000238479">
    <property type="component" value="Chromosome 2"/>
</dbReference>
<feature type="compositionally biased region" description="Basic and acidic residues" evidence="1">
    <location>
        <begin position="35"/>
        <end position="47"/>
    </location>
</feature>